<evidence type="ECO:0000313" key="3">
    <source>
        <dbReference type="Proteomes" id="UP000799771"/>
    </source>
</evidence>
<dbReference type="EMBL" id="ML977507">
    <property type="protein sequence ID" value="KAF2128746.1"/>
    <property type="molecule type" value="Genomic_DNA"/>
</dbReference>
<sequence>MKFLALAAAFTIPALAMPEPVSGGLSLATRDAVKLNQYRTMDDCRNDRNILYHAAPVSGTCYNIDGQTGAFFINTGGFLASKPQVSVTRCRGDYATNNDSNLITVPDNTYKFLVAKVTLFGDATA</sequence>
<dbReference type="Proteomes" id="UP000799771">
    <property type="component" value="Unassembled WGS sequence"/>
</dbReference>
<proteinExistence type="predicted"/>
<dbReference type="GeneID" id="54407150"/>
<accession>A0A6A6AAZ6</accession>
<evidence type="ECO:0000313" key="2">
    <source>
        <dbReference type="EMBL" id="KAF2128746.1"/>
    </source>
</evidence>
<reference evidence="2" key="1">
    <citation type="journal article" date="2020" name="Stud. Mycol.">
        <title>101 Dothideomycetes genomes: a test case for predicting lifestyles and emergence of pathogens.</title>
        <authorList>
            <person name="Haridas S."/>
            <person name="Albert R."/>
            <person name="Binder M."/>
            <person name="Bloem J."/>
            <person name="Labutti K."/>
            <person name="Salamov A."/>
            <person name="Andreopoulos B."/>
            <person name="Baker S."/>
            <person name="Barry K."/>
            <person name="Bills G."/>
            <person name="Bluhm B."/>
            <person name="Cannon C."/>
            <person name="Castanera R."/>
            <person name="Culley D."/>
            <person name="Daum C."/>
            <person name="Ezra D."/>
            <person name="Gonzalez J."/>
            <person name="Henrissat B."/>
            <person name="Kuo A."/>
            <person name="Liang C."/>
            <person name="Lipzen A."/>
            <person name="Lutzoni F."/>
            <person name="Magnuson J."/>
            <person name="Mondo S."/>
            <person name="Nolan M."/>
            <person name="Ohm R."/>
            <person name="Pangilinan J."/>
            <person name="Park H.-J."/>
            <person name="Ramirez L."/>
            <person name="Alfaro M."/>
            <person name="Sun H."/>
            <person name="Tritt A."/>
            <person name="Yoshinaga Y."/>
            <person name="Zwiers L.-H."/>
            <person name="Turgeon B."/>
            <person name="Goodwin S."/>
            <person name="Spatafora J."/>
            <person name="Crous P."/>
            <person name="Grigoriev I."/>
        </authorList>
    </citation>
    <scope>NUCLEOTIDE SEQUENCE</scope>
    <source>
        <strain evidence="2">CBS 119687</strain>
    </source>
</reference>
<organism evidence="2 3">
    <name type="scientific">Dothidotthia symphoricarpi CBS 119687</name>
    <dbReference type="NCBI Taxonomy" id="1392245"/>
    <lineage>
        <taxon>Eukaryota</taxon>
        <taxon>Fungi</taxon>
        <taxon>Dikarya</taxon>
        <taxon>Ascomycota</taxon>
        <taxon>Pezizomycotina</taxon>
        <taxon>Dothideomycetes</taxon>
        <taxon>Pleosporomycetidae</taxon>
        <taxon>Pleosporales</taxon>
        <taxon>Dothidotthiaceae</taxon>
        <taxon>Dothidotthia</taxon>
    </lineage>
</organism>
<feature type="chain" id="PRO_5025521106" evidence="1">
    <location>
        <begin position="17"/>
        <end position="125"/>
    </location>
</feature>
<dbReference type="AlphaFoldDB" id="A0A6A6AAZ6"/>
<gene>
    <name evidence="2" type="ORF">P153DRAFT_357271</name>
</gene>
<dbReference type="RefSeq" id="XP_033523135.1">
    <property type="nucleotide sequence ID" value="XM_033666718.1"/>
</dbReference>
<feature type="signal peptide" evidence="1">
    <location>
        <begin position="1"/>
        <end position="16"/>
    </location>
</feature>
<evidence type="ECO:0000256" key="1">
    <source>
        <dbReference type="SAM" id="SignalP"/>
    </source>
</evidence>
<protein>
    <submittedName>
        <fullName evidence="2">Uncharacterized protein</fullName>
    </submittedName>
</protein>
<dbReference type="OrthoDB" id="3712072at2759"/>
<keyword evidence="3" id="KW-1185">Reference proteome</keyword>
<name>A0A6A6AAZ6_9PLEO</name>
<keyword evidence="1" id="KW-0732">Signal</keyword>